<dbReference type="Proteomes" id="UP001346869">
    <property type="component" value="Unassembled WGS sequence"/>
</dbReference>
<feature type="region of interest" description="Disordered" evidence="1">
    <location>
        <begin position="100"/>
        <end position="189"/>
    </location>
</feature>
<comment type="caution">
    <text evidence="2">The sequence shown here is derived from an EMBL/GenBank/DDBJ whole genome shotgun (WGS) entry which is preliminary data.</text>
</comment>
<sequence length="189" mass="21147">MASARPVHVYTLLDFSLAGFSVLEQHKGFFHRAQQVSAPIKTQRSQLLQQPAFILFKRLFVENVKFLKEAERFGYGASVSQGDATEKLAHQVAAQVAAAHRRVEEASGDPHEEEKDEAHKSSKGHVSEPAVGCPTSLETLEDRICSLDMEDKEEEDQCVGSLPQQRTIIQGSQNRVKQEDEPQRLRPPD</sequence>
<reference evidence="2 3" key="2">
    <citation type="journal article" date="2023" name="Mol. Biol. Evol.">
        <title>Genomics of Secondarily Temperate Adaptation in the Only Non-Antarctic Icefish.</title>
        <authorList>
            <person name="Rivera-Colon A.G."/>
            <person name="Rayamajhi N."/>
            <person name="Minhas B.F."/>
            <person name="Madrigal G."/>
            <person name="Bilyk K.T."/>
            <person name="Yoon V."/>
            <person name="Hune M."/>
            <person name="Gregory S."/>
            <person name="Cheng C.H.C."/>
            <person name="Catchen J.M."/>
        </authorList>
    </citation>
    <scope>NUCLEOTIDE SEQUENCE [LARGE SCALE GENOMIC DNA]</scope>
    <source>
        <strain evidence="2">JMC-PN-2008</strain>
    </source>
</reference>
<keyword evidence="3" id="KW-1185">Reference proteome</keyword>
<evidence type="ECO:0000256" key="1">
    <source>
        <dbReference type="SAM" id="MobiDB-lite"/>
    </source>
</evidence>
<gene>
    <name evidence="2" type="ORF">PBY51_019778</name>
</gene>
<evidence type="ECO:0000313" key="3">
    <source>
        <dbReference type="Proteomes" id="UP001346869"/>
    </source>
</evidence>
<dbReference type="AlphaFoldDB" id="A0AAN8ASE8"/>
<feature type="compositionally biased region" description="Basic and acidic residues" evidence="1">
    <location>
        <begin position="176"/>
        <end position="189"/>
    </location>
</feature>
<feature type="compositionally biased region" description="Acidic residues" evidence="1">
    <location>
        <begin position="148"/>
        <end position="157"/>
    </location>
</feature>
<organism evidence="2 3">
    <name type="scientific">Eleginops maclovinus</name>
    <name type="common">Patagonian blennie</name>
    <name type="synonym">Eleginus maclovinus</name>
    <dbReference type="NCBI Taxonomy" id="56733"/>
    <lineage>
        <taxon>Eukaryota</taxon>
        <taxon>Metazoa</taxon>
        <taxon>Chordata</taxon>
        <taxon>Craniata</taxon>
        <taxon>Vertebrata</taxon>
        <taxon>Euteleostomi</taxon>
        <taxon>Actinopterygii</taxon>
        <taxon>Neopterygii</taxon>
        <taxon>Teleostei</taxon>
        <taxon>Neoteleostei</taxon>
        <taxon>Acanthomorphata</taxon>
        <taxon>Eupercaria</taxon>
        <taxon>Perciformes</taxon>
        <taxon>Notothenioidei</taxon>
        <taxon>Eleginopidae</taxon>
        <taxon>Eleginops</taxon>
    </lineage>
</organism>
<name>A0AAN8ASE8_ELEMC</name>
<feature type="compositionally biased region" description="Basic and acidic residues" evidence="1">
    <location>
        <begin position="101"/>
        <end position="120"/>
    </location>
</feature>
<protein>
    <submittedName>
        <fullName evidence="2">Uncharacterized protein</fullName>
    </submittedName>
</protein>
<reference evidence="2 3" key="1">
    <citation type="journal article" date="2023" name="Genes (Basel)">
        <title>Chromosome-Level Genome Assembly and Circadian Gene Repertoire of the Patagonia Blennie Eleginops maclovinus-The Closest Ancestral Proxy of Antarctic Cryonotothenioids.</title>
        <authorList>
            <person name="Cheng C.C."/>
            <person name="Rivera-Colon A.G."/>
            <person name="Minhas B.F."/>
            <person name="Wilson L."/>
            <person name="Rayamajhi N."/>
            <person name="Vargas-Chacoff L."/>
            <person name="Catchen J.M."/>
        </authorList>
    </citation>
    <scope>NUCLEOTIDE SEQUENCE [LARGE SCALE GENOMIC DNA]</scope>
    <source>
        <strain evidence="2">JMC-PN-2008</strain>
    </source>
</reference>
<feature type="compositionally biased region" description="Polar residues" evidence="1">
    <location>
        <begin position="162"/>
        <end position="175"/>
    </location>
</feature>
<evidence type="ECO:0000313" key="2">
    <source>
        <dbReference type="EMBL" id="KAK5865512.1"/>
    </source>
</evidence>
<accession>A0AAN8ASE8</accession>
<proteinExistence type="predicted"/>
<dbReference type="EMBL" id="JAUZQC010000009">
    <property type="protein sequence ID" value="KAK5865512.1"/>
    <property type="molecule type" value="Genomic_DNA"/>
</dbReference>